<dbReference type="Proteomes" id="UP000516446">
    <property type="component" value="Chromosome"/>
</dbReference>
<dbReference type="InterPro" id="IPR029055">
    <property type="entry name" value="Ntn_hydrolases_N"/>
</dbReference>
<dbReference type="SUPFAM" id="SSF56235">
    <property type="entry name" value="N-terminal nucleophile aminohydrolases (Ntn hydrolases)"/>
    <property type="match status" value="1"/>
</dbReference>
<evidence type="ECO:0000259" key="3">
    <source>
        <dbReference type="Pfam" id="PF02275"/>
    </source>
</evidence>
<dbReference type="PANTHER" id="PTHR35527">
    <property type="entry name" value="CHOLOYLGLYCINE HYDROLASE"/>
    <property type="match status" value="1"/>
</dbReference>
<dbReference type="EMBL" id="CP043431">
    <property type="protein sequence ID" value="QNT64460.1"/>
    <property type="molecule type" value="Genomic_DNA"/>
</dbReference>
<organism evidence="4 5">
    <name type="scientific">Weissella koreensis</name>
    <dbReference type="NCBI Taxonomy" id="165096"/>
    <lineage>
        <taxon>Bacteria</taxon>
        <taxon>Bacillati</taxon>
        <taxon>Bacillota</taxon>
        <taxon>Bacilli</taxon>
        <taxon>Lactobacillales</taxon>
        <taxon>Lactobacillaceae</taxon>
        <taxon>Weissella</taxon>
    </lineage>
</organism>
<protein>
    <submittedName>
        <fullName evidence="4">Linear amide C-N hydrolase</fullName>
    </submittedName>
</protein>
<dbReference type="GO" id="GO:0016787">
    <property type="term" value="F:hydrolase activity"/>
    <property type="evidence" value="ECO:0007669"/>
    <property type="project" value="UniProtKB-KW"/>
</dbReference>
<evidence type="ECO:0000313" key="5">
    <source>
        <dbReference type="Proteomes" id="UP000516446"/>
    </source>
</evidence>
<feature type="domain" description="Choloylglycine hydrolase/NAAA C-terminal" evidence="3">
    <location>
        <begin position="2"/>
        <end position="297"/>
    </location>
</feature>
<keyword evidence="2 4" id="KW-0378">Hydrolase</keyword>
<reference evidence="4 5" key="1">
    <citation type="submission" date="2019-08" db="EMBL/GenBank/DDBJ databases">
        <authorList>
            <person name="Chang H.C."/>
            <person name="Mun S.Y."/>
        </authorList>
    </citation>
    <scope>NUCLEOTIDE SEQUENCE [LARGE SCALE GENOMIC DNA]</scope>
    <source>
        <strain evidence="4 5">SK</strain>
    </source>
</reference>
<gene>
    <name evidence="4" type="ORF">FY536_03860</name>
</gene>
<evidence type="ECO:0000313" key="4">
    <source>
        <dbReference type="EMBL" id="QNT64460.1"/>
    </source>
</evidence>
<dbReference type="InterPro" id="IPR029132">
    <property type="entry name" value="CBAH/NAAA_C"/>
</dbReference>
<proteinExistence type="inferred from homology"/>
<evidence type="ECO:0000256" key="1">
    <source>
        <dbReference type="ARBA" id="ARBA00006625"/>
    </source>
</evidence>
<sequence>MCTSIKMQAKDGSLIFARTMDWHPFNPQVLTIPKKYQWVSTTDTSKILINKFKVMGVGHDIPNIHVDISDGINEHGLAVQKLTSNQQFNNDKNIFKNDRIYLAPFEVVTWILGNCTSVNDVIDKIKNIQVIPDIDKDHAILGQNLHYALTDPTGKLINLETIGAQLRVVKNPIGVVTNSPNLQREIAKLDQFLDFSKPATHLNAIASDDFNGKHTMPGGFNPSARFIRATILKEHAITPENRDENIIETWHILDSVNVPKSHNRSDTYTIYQSAVDLTSHRLYFQKYDDLSISIYDFN</sequence>
<dbReference type="Pfam" id="PF02275">
    <property type="entry name" value="CBAH"/>
    <property type="match status" value="1"/>
</dbReference>
<dbReference type="PANTHER" id="PTHR35527:SF2">
    <property type="entry name" value="HYDROLASE"/>
    <property type="match status" value="1"/>
</dbReference>
<dbReference type="Gene3D" id="3.60.60.10">
    <property type="entry name" value="Penicillin V Acylase, Chain A"/>
    <property type="match status" value="1"/>
</dbReference>
<comment type="similarity">
    <text evidence="1">Belongs to the peptidase C59 family.</text>
</comment>
<dbReference type="AlphaFoldDB" id="A0A7H1MLX4"/>
<dbReference type="InterPro" id="IPR052193">
    <property type="entry name" value="Peptidase_C59"/>
</dbReference>
<name>A0A7H1MLX4_9LACO</name>
<accession>A0A7H1MLX4</accession>
<evidence type="ECO:0000256" key="2">
    <source>
        <dbReference type="ARBA" id="ARBA00022801"/>
    </source>
</evidence>
<dbReference type="RefSeq" id="WP_006846195.1">
    <property type="nucleotide sequence ID" value="NZ_CP026847.1"/>
</dbReference>
<keyword evidence="5" id="KW-1185">Reference proteome</keyword>